<dbReference type="Proteomes" id="UP000823989">
    <property type="component" value="Unassembled WGS sequence"/>
</dbReference>
<accession>A0A9D1QE78</accession>
<dbReference type="Gene3D" id="3.10.129.10">
    <property type="entry name" value="Hotdog Thioesterase"/>
    <property type="match status" value="1"/>
</dbReference>
<comment type="caution">
    <text evidence="1">The sequence shown here is derived from an EMBL/GenBank/DDBJ whole genome shotgun (WGS) entry which is preliminary data.</text>
</comment>
<evidence type="ECO:0000313" key="1">
    <source>
        <dbReference type="EMBL" id="HIW11542.1"/>
    </source>
</evidence>
<dbReference type="InterPro" id="IPR029069">
    <property type="entry name" value="HotDog_dom_sf"/>
</dbReference>
<sequence>MTVETYEYKTIVPRDWVDHNGHMNDGEYGRAFSDAGMAWLAQMGLDTEKIEEISYTIFTLENHIVYQKEVFGGDEITVRIRIHDYDDKRLHVFMTLHDPSGDQCAAYEVMYMGMDRKTNRPAPFPEFFARSVEDYCSTQNNDVNIKEMGRIIGIRR</sequence>
<dbReference type="SUPFAM" id="SSF54637">
    <property type="entry name" value="Thioesterase/thiol ester dehydrase-isomerase"/>
    <property type="match status" value="1"/>
</dbReference>
<dbReference type="Pfam" id="PF13279">
    <property type="entry name" value="4HBT_2"/>
    <property type="match status" value="1"/>
</dbReference>
<reference evidence="1" key="1">
    <citation type="journal article" date="2021" name="PeerJ">
        <title>Extensive microbial diversity within the chicken gut microbiome revealed by metagenomics and culture.</title>
        <authorList>
            <person name="Gilroy R."/>
            <person name="Ravi A."/>
            <person name="Getino M."/>
            <person name="Pursley I."/>
            <person name="Horton D.L."/>
            <person name="Alikhan N.F."/>
            <person name="Baker D."/>
            <person name="Gharbi K."/>
            <person name="Hall N."/>
            <person name="Watson M."/>
            <person name="Adriaenssens E.M."/>
            <person name="Foster-Nyarko E."/>
            <person name="Jarju S."/>
            <person name="Secka A."/>
            <person name="Antonio M."/>
            <person name="Oren A."/>
            <person name="Chaudhuri R.R."/>
            <person name="La Ragione R."/>
            <person name="Hildebrand F."/>
            <person name="Pallen M.J."/>
        </authorList>
    </citation>
    <scope>NUCLEOTIDE SEQUENCE</scope>
    <source>
        <strain evidence="1">ChiHjej13B12-752</strain>
    </source>
</reference>
<organism evidence="1 2">
    <name type="scientific">Candidatus Salinicoccus stercoripullorum</name>
    <dbReference type="NCBI Taxonomy" id="2838756"/>
    <lineage>
        <taxon>Bacteria</taxon>
        <taxon>Bacillati</taxon>
        <taxon>Bacillota</taxon>
        <taxon>Bacilli</taxon>
        <taxon>Bacillales</taxon>
        <taxon>Staphylococcaceae</taxon>
        <taxon>Salinicoccus</taxon>
    </lineage>
</organism>
<evidence type="ECO:0000313" key="2">
    <source>
        <dbReference type="Proteomes" id="UP000823989"/>
    </source>
</evidence>
<dbReference type="AlphaFoldDB" id="A0A9D1QE78"/>
<dbReference type="CDD" id="cd00586">
    <property type="entry name" value="4HBT"/>
    <property type="match status" value="1"/>
</dbReference>
<proteinExistence type="predicted"/>
<name>A0A9D1QE78_9STAP</name>
<protein>
    <submittedName>
        <fullName evidence="1">Thioesterase family protein</fullName>
    </submittedName>
</protein>
<dbReference type="EMBL" id="DXHR01000001">
    <property type="protein sequence ID" value="HIW11542.1"/>
    <property type="molecule type" value="Genomic_DNA"/>
</dbReference>
<gene>
    <name evidence="1" type="ORF">H9891_00035</name>
</gene>
<reference evidence="1" key="2">
    <citation type="submission" date="2021-04" db="EMBL/GenBank/DDBJ databases">
        <authorList>
            <person name="Gilroy R."/>
        </authorList>
    </citation>
    <scope>NUCLEOTIDE SEQUENCE</scope>
    <source>
        <strain evidence="1">ChiHjej13B12-752</strain>
    </source>
</reference>